<dbReference type="Gene3D" id="1.10.3720.10">
    <property type="entry name" value="MetI-like"/>
    <property type="match status" value="1"/>
</dbReference>
<evidence type="ECO:0000256" key="3">
    <source>
        <dbReference type="ARBA" id="ARBA00022448"/>
    </source>
</evidence>
<keyword evidence="7 9" id="KW-0472">Membrane</keyword>
<feature type="transmembrane region" description="Helical" evidence="9">
    <location>
        <begin position="223"/>
        <end position="242"/>
    </location>
</feature>
<evidence type="ECO:0000256" key="2">
    <source>
        <dbReference type="ARBA" id="ARBA00009306"/>
    </source>
</evidence>
<keyword evidence="12" id="KW-1185">Reference proteome</keyword>
<dbReference type="InterPro" id="IPR035906">
    <property type="entry name" value="MetI-like_sf"/>
</dbReference>
<dbReference type="InterPro" id="IPR000515">
    <property type="entry name" value="MetI-like"/>
</dbReference>
<sequence length="285" mass="30046">MSLSRAKSDAFDADATAAGSGAAATPGLVATTVRHACVRIVSVTLFIGLWQLASASHLRLGFVTFVNVPAPTEVFESFIALVRSGKLAPHLAASIVRVFAGFGVAAVTGILLGLAIARSKLAEDVLWPPLEILRPIPAVAWIPLAILMFPSAEGSMVFITYTGALFPILLNTIHGVAEVDHRLISSARSLGAGWRAILFEVIIPGAAPSIVTGLAIGMGTAWFCLVTAEMIAGQFGVGYYTWESYTLQNYPDIIVGMLVIGALGMASSVLVRWAGGRLTPWRETK</sequence>
<dbReference type="STRING" id="1612308.SAMN05444581_11168"/>
<evidence type="ECO:0000256" key="4">
    <source>
        <dbReference type="ARBA" id="ARBA00022475"/>
    </source>
</evidence>
<keyword evidence="3 9" id="KW-0813">Transport</keyword>
<feature type="transmembrane region" description="Helical" evidence="9">
    <location>
        <begin position="95"/>
        <end position="117"/>
    </location>
</feature>
<feature type="transmembrane region" description="Helical" evidence="9">
    <location>
        <begin position="197"/>
        <end position="216"/>
    </location>
</feature>
<dbReference type="Proteomes" id="UP000198755">
    <property type="component" value="Unassembled WGS sequence"/>
</dbReference>
<gene>
    <name evidence="11" type="ORF">SAMN05444581_11168</name>
</gene>
<feature type="domain" description="ABC transmembrane type-1" evidence="10">
    <location>
        <begin position="91"/>
        <end position="271"/>
    </location>
</feature>
<evidence type="ECO:0000256" key="8">
    <source>
        <dbReference type="ARBA" id="ARBA00056719"/>
    </source>
</evidence>
<reference evidence="11 12" key="1">
    <citation type="submission" date="2016-10" db="EMBL/GenBank/DDBJ databases">
        <authorList>
            <person name="de Groot N.N."/>
        </authorList>
    </citation>
    <scope>NUCLEOTIDE SEQUENCE [LARGE SCALE GENOMIC DNA]</scope>
    <source>
        <strain evidence="11 12">NE2</strain>
    </source>
</reference>
<comment type="similarity">
    <text evidence="2 9">Belongs to the binding-protein-dependent transport system permease family.</text>
</comment>
<dbReference type="PANTHER" id="PTHR30151:SF0">
    <property type="entry name" value="ABC TRANSPORTER PERMEASE PROTEIN MJ0413-RELATED"/>
    <property type="match status" value="1"/>
</dbReference>
<evidence type="ECO:0000313" key="11">
    <source>
        <dbReference type="EMBL" id="SFK59016.1"/>
    </source>
</evidence>
<dbReference type="CDD" id="cd06261">
    <property type="entry name" value="TM_PBP2"/>
    <property type="match status" value="1"/>
</dbReference>
<evidence type="ECO:0000256" key="9">
    <source>
        <dbReference type="RuleBase" id="RU363032"/>
    </source>
</evidence>
<keyword evidence="4" id="KW-1003">Cell membrane</keyword>
<evidence type="ECO:0000256" key="5">
    <source>
        <dbReference type="ARBA" id="ARBA00022692"/>
    </source>
</evidence>
<dbReference type="Pfam" id="PF00528">
    <property type="entry name" value="BPD_transp_1"/>
    <property type="match status" value="1"/>
</dbReference>
<dbReference type="AlphaFoldDB" id="A0A1I4ATP0"/>
<evidence type="ECO:0000256" key="1">
    <source>
        <dbReference type="ARBA" id="ARBA00004651"/>
    </source>
</evidence>
<keyword evidence="6 9" id="KW-1133">Transmembrane helix</keyword>
<comment type="subcellular location">
    <subcellularLocation>
        <location evidence="1 9">Cell membrane</location>
        <topology evidence="1 9">Multi-pass membrane protein</topology>
    </subcellularLocation>
</comment>
<dbReference type="FunFam" id="1.10.3720.10:FF:000003">
    <property type="entry name" value="Aliphatic sulfonate ABC transporter permease"/>
    <property type="match status" value="1"/>
</dbReference>
<dbReference type="PANTHER" id="PTHR30151">
    <property type="entry name" value="ALKANE SULFONATE ABC TRANSPORTER-RELATED, MEMBRANE SUBUNIT"/>
    <property type="match status" value="1"/>
</dbReference>
<evidence type="ECO:0000256" key="6">
    <source>
        <dbReference type="ARBA" id="ARBA00022989"/>
    </source>
</evidence>
<comment type="function">
    <text evidence="8">Probably part of an ABC transporter complex. Probably responsible for the translocation of the substrate across the membrane.</text>
</comment>
<keyword evidence="5 9" id="KW-0812">Transmembrane</keyword>
<dbReference type="GO" id="GO:0005886">
    <property type="term" value="C:plasma membrane"/>
    <property type="evidence" value="ECO:0007669"/>
    <property type="project" value="UniProtKB-SubCell"/>
</dbReference>
<dbReference type="PROSITE" id="PS50928">
    <property type="entry name" value="ABC_TM1"/>
    <property type="match status" value="1"/>
</dbReference>
<dbReference type="GO" id="GO:0042918">
    <property type="term" value="P:alkanesulfonate transmembrane transport"/>
    <property type="evidence" value="ECO:0007669"/>
    <property type="project" value="UniProtKB-ARBA"/>
</dbReference>
<evidence type="ECO:0000259" key="10">
    <source>
        <dbReference type="PROSITE" id="PS50928"/>
    </source>
</evidence>
<evidence type="ECO:0000256" key="7">
    <source>
        <dbReference type="ARBA" id="ARBA00023136"/>
    </source>
</evidence>
<name>A0A1I4ATP0_9HYPH</name>
<dbReference type="SUPFAM" id="SSF161098">
    <property type="entry name" value="MetI-like"/>
    <property type="match status" value="1"/>
</dbReference>
<organism evidence="11 12">
    <name type="scientific">Methylocapsa palsarum</name>
    <dbReference type="NCBI Taxonomy" id="1612308"/>
    <lineage>
        <taxon>Bacteria</taxon>
        <taxon>Pseudomonadati</taxon>
        <taxon>Pseudomonadota</taxon>
        <taxon>Alphaproteobacteria</taxon>
        <taxon>Hyphomicrobiales</taxon>
        <taxon>Beijerinckiaceae</taxon>
        <taxon>Methylocapsa</taxon>
    </lineage>
</organism>
<evidence type="ECO:0000313" key="12">
    <source>
        <dbReference type="Proteomes" id="UP000198755"/>
    </source>
</evidence>
<protein>
    <submittedName>
        <fullName evidence="11">NitT/TauT family transport system permease protein</fullName>
    </submittedName>
</protein>
<proteinExistence type="inferred from homology"/>
<feature type="transmembrane region" description="Helical" evidence="9">
    <location>
        <begin position="132"/>
        <end position="149"/>
    </location>
</feature>
<feature type="transmembrane region" description="Helical" evidence="9">
    <location>
        <begin position="254"/>
        <end position="275"/>
    </location>
</feature>
<feature type="transmembrane region" description="Helical" evidence="9">
    <location>
        <begin position="156"/>
        <end position="177"/>
    </location>
</feature>
<dbReference type="EMBL" id="FOSN01000011">
    <property type="protein sequence ID" value="SFK59016.1"/>
    <property type="molecule type" value="Genomic_DNA"/>
</dbReference>
<accession>A0A1I4ATP0</accession>